<comment type="caution">
    <text evidence="5">The sequence shown here is derived from an EMBL/GenBank/DDBJ whole genome shotgun (WGS) entry which is preliminary data.</text>
</comment>
<keyword evidence="1" id="KW-0677">Repeat</keyword>
<feature type="domain" description="Nephrocystin 3-like N-terminal" evidence="4">
    <location>
        <begin position="141"/>
        <end position="305"/>
    </location>
</feature>
<organism evidence="5 6">
    <name type="scientific">Tuber magnatum</name>
    <name type="common">white Piedmont truffle</name>
    <dbReference type="NCBI Taxonomy" id="42249"/>
    <lineage>
        <taxon>Eukaryota</taxon>
        <taxon>Fungi</taxon>
        <taxon>Dikarya</taxon>
        <taxon>Ascomycota</taxon>
        <taxon>Pezizomycotina</taxon>
        <taxon>Pezizomycetes</taxon>
        <taxon>Pezizales</taxon>
        <taxon>Tuberaceae</taxon>
        <taxon>Tuber</taxon>
    </lineage>
</organism>
<evidence type="ECO:0000256" key="1">
    <source>
        <dbReference type="ARBA" id="ARBA00022737"/>
    </source>
</evidence>
<gene>
    <name evidence="5" type="ORF">C7212DRAFT_364832</name>
</gene>
<dbReference type="SUPFAM" id="SSF52540">
    <property type="entry name" value="P-loop containing nucleoside triphosphate hydrolases"/>
    <property type="match status" value="1"/>
</dbReference>
<reference evidence="5 6" key="1">
    <citation type="submission" date="2018-03" db="EMBL/GenBank/DDBJ databases">
        <title>Genomes of Pezizomycetes fungi and the evolution of truffles.</title>
        <authorList>
            <person name="Murat C."/>
            <person name="Payen T."/>
            <person name="Noel B."/>
            <person name="Kuo A."/>
            <person name="Martin F.M."/>
        </authorList>
    </citation>
    <scope>NUCLEOTIDE SEQUENCE [LARGE SCALE GENOMIC DNA]</scope>
    <source>
        <strain evidence="5">091103-1</strain>
    </source>
</reference>
<dbReference type="PANTHER" id="PTHR10039">
    <property type="entry name" value="AMELOGENIN"/>
    <property type="match status" value="1"/>
</dbReference>
<evidence type="ECO:0000256" key="3">
    <source>
        <dbReference type="SAM" id="SignalP"/>
    </source>
</evidence>
<protein>
    <recommendedName>
        <fullName evidence="4">Nephrocystin 3-like N-terminal domain-containing protein</fullName>
    </recommendedName>
</protein>
<accession>A0A317SNC5</accession>
<dbReference type="InterPro" id="IPR056884">
    <property type="entry name" value="NPHP3-like_N"/>
</dbReference>
<keyword evidence="3" id="KW-0732">Signal</keyword>
<keyword evidence="6" id="KW-1185">Reference proteome</keyword>
<sequence length="428" mass="47389">MVISSSPHPLTFPILLFFLTSSGIIVRPRISINSFNPYLDTAEVSTIWQSSEGTSERQLSTPSHSTSRLESSMANSNLHGDYSGNTGHGNIFNSVNNNSGNITINQFGGRGTPPTDAEILQFLYTAKYESHKDRVREPARGTCIRVTEREKYKDWLGGRTPCVLWLSADPGCGKSVIAAFLSRHLKLRPDTIVCYFFFKDDTDEQKNATFALCSILHQFFRQRNTHCEYAHEAFGAKGRAFTEEVGTLWEILVKAVAEGGCGDVICVVDALDECEERTRAQLIRRIALLPRSHPNTCLKFLVTGRPYHDIATGLGVPAATIRLKGEEELNSITSDVSRVVDEGIRDLGSYWGRPGGLGYLRDLRESSADRTFLSVALVLEMLKESGGDSPGEFSHIVSTAPRNLAELYTKILDKSKNPDTAQRILHIS</sequence>
<feature type="chain" id="PRO_5016289306" description="Nephrocystin 3-like N-terminal domain-containing protein" evidence="3">
    <location>
        <begin position="23"/>
        <end position="428"/>
    </location>
</feature>
<feature type="signal peptide" evidence="3">
    <location>
        <begin position="1"/>
        <end position="22"/>
    </location>
</feature>
<evidence type="ECO:0000313" key="5">
    <source>
        <dbReference type="EMBL" id="PWW75107.1"/>
    </source>
</evidence>
<dbReference type="PANTHER" id="PTHR10039:SF14">
    <property type="entry name" value="NACHT DOMAIN-CONTAINING PROTEIN"/>
    <property type="match status" value="1"/>
</dbReference>
<dbReference type="OrthoDB" id="194358at2759"/>
<dbReference type="InterPro" id="IPR027417">
    <property type="entry name" value="P-loop_NTPase"/>
</dbReference>
<proteinExistence type="predicted"/>
<evidence type="ECO:0000313" key="6">
    <source>
        <dbReference type="Proteomes" id="UP000246991"/>
    </source>
</evidence>
<dbReference type="STRING" id="42249.A0A317SNC5"/>
<dbReference type="Proteomes" id="UP000246991">
    <property type="component" value="Unassembled WGS sequence"/>
</dbReference>
<dbReference type="Pfam" id="PF24883">
    <property type="entry name" value="NPHP3_N"/>
    <property type="match status" value="1"/>
</dbReference>
<feature type="compositionally biased region" description="Polar residues" evidence="2">
    <location>
        <begin position="50"/>
        <end position="78"/>
    </location>
</feature>
<dbReference type="EMBL" id="PYWC01000052">
    <property type="protein sequence ID" value="PWW75107.1"/>
    <property type="molecule type" value="Genomic_DNA"/>
</dbReference>
<dbReference type="AlphaFoldDB" id="A0A317SNC5"/>
<name>A0A317SNC5_9PEZI</name>
<feature type="region of interest" description="Disordered" evidence="2">
    <location>
        <begin position="50"/>
        <end position="80"/>
    </location>
</feature>
<evidence type="ECO:0000256" key="2">
    <source>
        <dbReference type="SAM" id="MobiDB-lite"/>
    </source>
</evidence>
<evidence type="ECO:0000259" key="4">
    <source>
        <dbReference type="Pfam" id="PF24883"/>
    </source>
</evidence>
<dbReference type="Gene3D" id="3.40.50.300">
    <property type="entry name" value="P-loop containing nucleotide triphosphate hydrolases"/>
    <property type="match status" value="1"/>
</dbReference>